<gene>
    <name evidence="4" type="ORF">RCL2_002944500</name>
</gene>
<evidence type="ECO:0000256" key="2">
    <source>
        <dbReference type="PROSITE-ProRule" id="PRU00035"/>
    </source>
</evidence>
<comment type="caution">
    <text evidence="4">The sequence shown here is derived from an EMBL/GenBank/DDBJ whole genome shotgun (WGS) entry which is preliminary data.</text>
</comment>
<reference evidence="4" key="1">
    <citation type="submission" date="2019-10" db="EMBL/GenBank/DDBJ databases">
        <title>Conservation and host-specific expression of non-tandemly repeated heterogenous ribosome RNA gene in arbuscular mycorrhizal fungi.</title>
        <authorList>
            <person name="Maeda T."/>
            <person name="Kobayashi Y."/>
            <person name="Nakagawa T."/>
            <person name="Ezawa T."/>
            <person name="Yamaguchi K."/>
            <person name="Bino T."/>
            <person name="Nishimoto Y."/>
            <person name="Shigenobu S."/>
            <person name="Kawaguchi M."/>
        </authorList>
    </citation>
    <scope>NUCLEOTIDE SEQUENCE</scope>
    <source>
        <strain evidence="4">HR1</strain>
    </source>
</reference>
<evidence type="ECO:0000313" key="4">
    <source>
        <dbReference type="EMBL" id="GET03100.1"/>
    </source>
</evidence>
<organism evidence="4 5">
    <name type="scientific">Rhizophagus clarus</name>
    <dbReference type="NCBI Taxonomy" id="94130"/>
    <lineage>
        <taxon>Eukaryota</taxon>
        <taxon>Fungi</taxon>
        <taxon>Fungi incertae sedis</taxon>
        <taxon>Mucoromycota</taxon>
        <taxon>Glomeromycotina</taxon>
        <taxon>Glomeromycetes</taxon>
        <taxon>Glomerales</taxon>
        <taxon>Glomeraceae</taxon>
        <taxon>Rhizophagus</taxon>
    </lineage>
</organism>
<dbReference type="GO" id="GO:0000785">
    <property type="term" value="C:chromatin"/>
    <property type="evidence" value="ECO:0007669"/>
    <property type="project" value="TreeGrafter"/>
</dbReference>
<dbReference type="OrthoDB" id="21449at2759"/>
<dbReference type="GO" id="GO:0006338">
    <property type="term" value="P:chromatin remodeling"/>
    <property type="evidence" value="ECO:0007669"/>
    <property type="project" value="TreeGrafter"/>
</dbReference>
<keyword evidence="1 2" id="KW-0103">Bromodomain</keyword>
<dbReference type="Pfam" id="PF00439">
    <property type="entry name" value="Bromodomain"/>
    <property type="match status" value="1"/>
</dbReference>
<dbReference type="AlphaFoldDB" id="A0A8H3R7W1"/>
<dbReference type="PRINTS" id="PR00503">
    <property type="entry name" value="BROMODOMAIN"/>
</dbReference>
<dbReference type="EMBL" id="BLAL01000319">
    <property type="protein sequence ID" value="GET03100.1"/>
    <property type="molecule type" value="Genomic_DNA"/>
</dbReference>
<name>A0A8H3R7W1_9GLOM</name>
<dbReference type="Proteomes" id="UP000615446">
    <property type="component" value="Unassembled WGS sequence"/>
</dbReference>
<dbReference type="GO" id="GO:0005634">
    <property type="term" value="C:nucleus"/>
    <property type="evidence" value="ECO:0007669"/>
    <property type="project" value="TreeGrafter"/>
</dbReference>
<dbReference type="InterPro" id="IPR036427">
    <property type="entry name" value="Bromodomain-like_sf"/>
</dbReference>
<dbReference type="PANTHER" id="PTHR22880:SF225">
    <property type="entry name" value="BROMODOMAIN-CONTAINING PROTEIN BET-1-RELATED"/>
    <property type="match status" value="1"/>
</dbReference>
<feature type="domain" description="Bromo" evidence="3">
    <location>
        <begin position="377"/>
        <end position="435"/>
    </location>
</feature>
<dbReference type="InterPro" id="IPR018359">
    <property type="entry name" value="Bromodomain_CS"/>
</dbReference>
<dbReference type="SUPFAM" id="SSF47370">
    <property type="entry name" value="Bromodomain"/>
    <property type="match status" value="1"/>
</dbReference>
<protein>
    <recommendedName>
        <fullName evidence="3">Bromo domain-containing protein</fullName>
    </recommendedName>
</protein>
<dbReference type="SMART" id="SM00297">
    <property type="entry name" value="BROMO"/>
    <property type="match status" value="1"/>
</dbReference>
<dbReference type="PROSITE" id="PS50014">
    <property type="entry name" value="BROMODOMAIN_2"/>
    <property type="match status" value="1"/>
</dbReference>
<sequence>MNSTNIDGFNNMDENNMDELNNADSIMGELNIVEFDNMNENNVDSNMDEFNIDEMLINNTNELNNIDENNNMDELNNALSSMDEFNMDELNMDQINNTDGSIDELDNGFNNMDENNMDELNNADSIMGELNIVEFDNMNENNVDSNMDEFNIDEMLINNTNELNNIDENNNMDELNNALSSMDEFNMNELNMDQINNTDGSIDELDSYFDDYITLFNMDGNTDELNDMDELNYFDVLNNINEINNTDESNDTDNDENYMNELIALNNTRISHQFFNQYTQINAVTNKYLGQDKVEKSKLNKKNTFDILKEKINKEQLQYEKFFQIYWQELIKKYKKENLISGATYTKKTIKIHDLPKIINPNLLFCYEILCELIGKPFSFPFYKYTKELNPDYFDIINNQIDLFTIKSKLENNQYSDAKIFKEDIDLLIANNSIYYDINNNGGAFYNLTIMFNSTFNTKWNKKIQRI</sequence>
<accession>A0A8H3R7W1</accession>
<dbReference type="InterPro" id="IPR050935">
    <property type="entry name" value="Bromo_chromatin_reader"/>
</dbReference>
<evidence type="ECO:0000313" key="5">
    <source>
        <dbReference type="Proteomes" id="UP000615446"/>
    </source>
</evidence>
<dbReference type="InterPro" id="IPR001487">
    <property type="entry name" value="Bromodomain"/>
</dbReference>
<dbReference type="Gene3D" id="1.20.920.10">
    <property type="entry name" value="Bromodomain-like"/>
    <property type="match status" value="1"/>
</dbReference>
<evidence type="ECO:0000259" key="3">
    <source>
        <dbReference type="PROSITE" id="PS50014"/>
    </source>
</evidence>
<dbReference type="GO" id="GO:0006355">
    <property type="term" value="P:regulation of DNA-templated transcription"/>
    <property type="evidence" value="ECO:0007669"/>
    <property type="project" value="TreeGrafter"/>
</dbReference>
<proteinExistence type="predicted"/>
<dbReference type="PANTHER" id="PTHR22880">
    <property type="entry name" value="FALZ-RELATED BROMODOMAIN-CONTAINING PROTEINS"/>
    <property type="match status" value="1"/>
</dbReference>
<evidence type="ECO:0000256" key="1">
    <source>
        <dbReference type="ARBA" id="ARBA00023117"/>
    </source>
</evidence>
<dbReference type="PROSITE" id="PS00633">
    <property type="entry name" value="BROMODOMAIN_1"/>
    <property type="match status" value="1"/>
</dbReference>